<name>A0A366EYK7_9BACI</name>
<dbReference type="AlphaFoldDB" id="A0A366EYK7"/>
<protein>
    <submittedName>
        <fullName evidence="1">Flagellar protein FlbD</fullName>
    </submittedName>
</protein>
<accession>A0A366EYK7</accession>
<evidence type="ECO:0000313" key="1">
    <source>
        <dbReference type="EMBL" id="RBP06810.1"/>
    </source>
</evidence>
<dbReference type="InterPro" id="IPR009384">
    <property type="entry name" value="SwrD-like"/>
</dbReference>
<gene>
    <name evidence="1" type="ORF">DET59_102193</name>
</gene>
<dbReference type="Proteomes" id="UP000252118">
    <property type="component" value="Unassembled WGS sequence"/>
</dbReference>
<dbReference type="PANTHER" id="PTHR39185:SF1">
    <property type="entry name" value="SWARMING MOTILITY PROTEIN SWRD"/>
    <property type="match status" value="1"/>
</dbReference>
<proteinExistence type="predicted"/>
<evidence type="ECO:0000313" key="2">
    <source>
        <dbReference type="Proteomes" id="UP000252118"/>
    </source>
</evidence>
<keyword evidence="1" id="KW-0969">Cilium</keyword>
<organism evidence="1 2">
    <name type="scientific">Rossellomorea aquimaris</name>
    <dbReference type="NCBI Taxonomy" id="189382"/>
    <lineage>
        <taxon>Bacteria</taxon>
        <taxon>Bacillati</taxon>
        <taxon>Bacillota</taxon>
        <taxon>Bacilli</taxon>
        <taxon>Bacillales</taxon>
        <taxon>Bacillaceae</taxon>
        <taxon>Rossellomorea</taxon>
    </lineage>
</organism>
<dbReference type="PANTHER" id="PTHR39185">
    <property type="entry name" value="SWARMING MOTILITY PROTEIN SWRD"/>
    <property type="match status" value="1"/>
</dbReference>
<keyword evidence="1" id="KW-0966">Cell projection</keyword>
<dbReference type="EMBL" id="QNRJ01000002">
    <property type="protein sequence ID" value="RBP06810.1"/>
    <property type="molecule type" value="Genomic_DNA"/>
</dbReference>
<reference evidence="1 2" key="1">
    <citation type="submission" date="2018-06" db="EMBL/GenBank/DDBJ databases">
        <title>Freshwater and sediment microbial communities from various areas in North America, analyzing microbe dynamics in response to fracking.</title>
        <authorList>
            <person name="Lamendella R."/>
        </authorList>
    </citation>
    <scope>NUCLEOTIDE SEQUENCE [LARGE SCALE GENOMIC DNA]</scope>
    <source>
        <strain evidence="1 2">97B</strain>
    </source>
</reference>
<sequence length="77" mass="8647">MSVLKFMITLTRLNGKSFTLNALYIETVEAFPDTTILLTNGRRYVVKETMDEVDSLTLSFFQKANLLSMPHEGGSIS</sequence>
<comment type="caution">
    <text evidence="1">The sequence shown here is derived from an EMBL/GenBank/DDBJ whole genome shotgun (WGS) entry which is preliminary data.</text>
</comment>
<dbReference type="Pfam" id="PF06289">
    <property type="entry name" value="FlbD"/>
    <property type="match status" value="1"/>
</dbReference>
<keyword evidence="1" id="KW-0282">Flagellum</keyword>